<accession>A0A1Y2A1S1</accession>
<keyword evidence="1" id="KW-0732">Signal</keyword>
<dbReference type="InterPro" id="IPR009034">
    <property type="entry name" value="Dockerin_dom_fun_sf"/>
</dbReference>
<organism evidence="6 7">
    <name type="scientific">Neocallimastix californiae</name>
    <dbReference type="NCBI Taxonomy" id="1754190"/>
    <lineage>
        <taxon>Eukaryota</taxon>
        <taxon>Fungi</taxon>
        <taxon>Fungi incertae sedis</taxon>
        <taxon>Chytridiomycota</taxon>
        <taxon>Chytridiomycota incertae sedis</taxon>
        <taxon>Neocallimastigomycetes</taxon>
        <taxon>Neocallimastigales</taxon>
        <taxon>Neocallimastigaceae</taxon>
        <taxon>Neocallimastix</taxon>
    </lineage>
</organism>
<dbReference type="STRING" id="1754190.A0A1Y2A1S1"/>
<keyword evidence="2" id="KW-0677">Repeat</keyword>
<dbReference type="Proteomes" id="UP000193920">
    <property type="component" value="Unassembled WGS sequence"/>
</dbReference>
<dbReference type="GO" id="GO:0016787">
    <property type="term" value="F:hydrolase activity"/>
    <property type="evidence" value="ECO:0007669"/>
    <property type="project" value="UniProtKB-KW"/>
</dbReference>
<dbReference type="Pfam" id="PF08757">
    <property type="entry name" value="CotH"/>
    <property type="match status" value="1"/>
</dbReference>
<feature type="domain" description="CBM10" evidence="5">
    <location>
        <begin position="526"/>
        <end position="562"/>
    </location>
</feature>
<dbReference type="EMBL" id="MCOG01000333">
    <property type="protein sequence ID" value="ORY16350.1"/>
    <property type="molecule type" value="Genomic_DNA"/>
</dbReference>
<evidence type="ECO:0000256" key="1">
    <source>
        <dbReference type="ARBA" id="ARBA00022729"/>
    </source>
</evidence>
<feature type="compositionally biased region" description="Low complexity" evidence="4">
    <location>
        <begin position="448"/>
        <end position="464"/>
    </location>
</feature>
<evidence type="ECO:0000259" key="5">
    <source>
        <dbReference type="PROSITE" id="PS51763"/>
    </source>
</evidence>
<evidence type="ECO:0000256" key="4">
    <source>
        <dbReference type="SAM" id="MobiDB-lite"/>
    </source>
</evidence>
<dbReference type="AlphaFoldDB" id="A0A1Y2A1S1"/>
<dbReference type="InterPro" id="IPR002883">
    <property type="entry name" value="CBM10/Dockerin_dom"/>
</dbReference>
<dbReference type="InterPro" id="IPR014867">
    <property type="entry name" value="Spore_coat_CotH_CotH2/3/7"/>
</dbReference>
<evidence type="ECO:0000256" key="2">
    <source>
        <dbReference type="ARBA" id="ARBA00022737"/>
    </source>
</evidence>
<dbReference type="PANTHER" id="PTHR40050">
    <property type="entry name" value="INNER SPORE COAT PROTEIN H"/>
    <property type="match status" value="1"/>
</dbReference>
<dbReference type="PANTHER" id="PTHR40050:SF1">
    <property type="entry name" value="INNER SPORE COAT PROTEIN H"/>
    <property type="match status" value="1"/>
</dbReference>
<keyword evidence="3" id="KW-0378">Hydrolase</keyword>
<evidence type="ECO:0000313" key="6">
    <source>
        <dbReference type="EMBL" id="ORY16350.1"/>
    </source>
</evidence>
<evidence type="ECO:0000256" key="3">
    <source>
        <dbReference type="ARBA" id="ARBA00022801"/>
    </source>
</evidence>
<keyword evidence="7" id="KW-1185">Reference proteome</keyword>
<proteinExistence type="predicted"/>
<dbReference type="PROSITE" id="PS51763">
    <property type="entry name" value="CBM10"/>
    <property type="match status" value="2"/>
</dbReference>
<name>A0A1Y2A1S1_9FUNG</name>
<reference evidence="6 7" key="1">
    <citation type="submission" date="2016-08" db="EMBL/GenBank/DDBJ databases">
        <title>A Parts List for Fungal Cellulosomes Revealed by Comparative Genomics.</title>
        <authorList>
            <consortium name="DOE Joint Genome Institute"/>
            <person name="Haitjema C.H."/>
            <person name="Gilmore S.P."/>
            <person name="Henske J.K."/>
            <person name="Solomon K.V."/>
            <person name="De Groot R."/>
            <person name="Kuo A."/>
            <person name="Mondo S.J."/>
            <person name="Salamov A.A."/>
            <person name="Labutti K."/>
            <person name="Zhao Z."/>
            <person name="Chiniquy J."/>
            <person name="Barry K."/>
            <person name="Brewer H.M."/>
            <person name="Purvine S.O."/>
            <person name="Wright A.T."/>
            <person name="Boxma B."/>
            <person name="Van Alen T."/>
            <person name="Hackstein J.H."/>
            <person name="Baker S.E."/>
            <person name="Grigoriev I.V."/>
            <person name="O'Malley M.A."/>
        </authorList>
    </citation>
    <scope>NUCLEOTIDE SEQUENCE [LARGE SCALE GENOMIC DNA]</scope>
    <source>
        <strain evidence="6 7">G1</strain>
    </source>
</reference>
<protein>
    <recommendedName>
        <fullName evidence="5">CBM10 domain-containing protein</fullName>
    </recommendedName>
</protein>
<sequence length="614" mass="69677">MGPGFPFPGQEEDEFKVEDASLEFVLDGEKTTVDSITISVGGQFSKNSPKLGYNIKCNSGNLFGRKVFRLRSNVDDLTLMRAKLSCDVLNRLGLPSVSANYARLFFNGEFMGFYVLLDAYKTSWIKKVYEDEEVTDLYQCKQMNSDFSENNVRLCVNANNDYTNSTESLEEFITSINSAKSRKDVEDFMNVDVFVKVWIYEWLLGSWDHTLVNGKNYFLYKQVTGKWDLFIYDFDSMFGQNLRMFMRNSDNPATVPFDGWYKNRYIVDVLAKNDNSTFTKNLQEIVDKAFNPDVIFPHIDAIKSWITPYIKEDRTPVNGTLPGYINDKARGGFGGPGGPDSNNGHTFEEFDQNVEYTTLGSGIGIKKWIQDRYDYVCKNYKIKCHSTTKTNSTTTEVNPETSVNSTVDVSTATIDDTEETDVPTTIYPDTSEETTTEYEVTTTKANATTSVATTSPATPTITETPSKDEDENKDNEDSTCWSKSQGYSCCKTCNVYYVDKSGSWGVENGKWCGIKSDVCKIKVDRNCWSSGYGYSCCKTCKIYYTDDIGEWGIENGQWCGIVDSRCGINDDDNGVINGWNWNKKHNSATQGRNTNKWNNKNNHGNWGWGWGWRW</sequence>
<feature type="domain" description="CBM10" evidence="5">
    <location>
        <begin position="479"/>
        <end position="515"/>
    </location>
</feature>
<feature type="region of interest" description="Disordered" evidence="4">
    <location>
        <begin position="448"/>
        <end position="475"/>
    </location>
</feature>
<dbReference type="Pfam" id="PF02013">
    <property type="entry name" value="CBM_10"/>
    <property type="match status" value="2"/>
</dbReference>
<gene>
    <name evidence="6" type="ORF">LY90DRAFT_464651</name>
</gene>
<dbReference type="OrthoDB" id="10267127at2759"/>
<evidence type="ECO:0000313" key="7">
    <source>
        <dbReference type="Proteomes" id="UP000193920"/>
    </source>
</evidence>
<dbReference type="Gene3D" id="3.90.1220.10">
    <property type="entry name" value="Cellulose docking domain, dockering"/>
    <property type="match status" value="2"/>
</dbReference>
<dbReference type="SUPFAM" id="SSF64571">
    <property type="entry name" value="Cellulose docking domain, dockering"/>
    <property type="match status" value="2"/>
</dbReference>
<comment type="caution">
    <text evidence="6">The sequence shown here is derived from an EMBL/GenBank/DDBJ whole genome shotgun (WGS) entry which is preliminary data.</text>
</comment>